<dbReference type="PANTHER" id="PTHR12461:SF105">
    <property type="entry name" value="HYPOXIA-INDUCIBLE FACTOR 1-ALPHA INHIBITOR"/>
    <property type="match status" value="1"/>
</dbReference>
<keyword evidence="4" id="KW-1185">Reference proteome</keyword>
<dbReference type="PROSITE" id="PS51184">
    <property type="entry name" value="JMJC"/>
    <property type="match status" value="1"/>
</dbReference>
<dbReference type="AlphaFoldDB" id="A0A1Y1I8M9"/>
<dbReference type="Gene3D" id="2.60.120.650">
    <property type="entry name" value="Cupin"/>
    <property type="match status" value="1"/>
</dbReference>
<dbReference type="InterPro" id="IPR003347">
    <property type="entry name" value="JmjC_dom"/>
</dbReference>
<dbReference type="Proteomes" id="UP000054558">
    <property type="component" value="Unassembled WGS sequence"/>
</dbReference>
<organism evidence="3 4">
    <name type="scientific">Klebsormidium nitens</name>
    <name type="common">Green alga</name>
    <name type="synonym">Ulothrix nitens</name>
    <dbReference type="NCBI Taxonomy" id="105231"/>
    <lineage>
        <taxon>Eukaryota</taxon>
        <taxon>Viridiplantae</taxon>
        <taxon>Streptophyta</taxon>
        <taxon>Klebsormidiophyceae</taxon>
        <taxon>Klebsormidiales</taxon>
        <taxon>Klebsormidiaceae</taxon>
        <taxon>Klebsormidium</taxon>
    </lineage>
</organism>
<dbReference type="GO" id="GO:0016706">
    <property type="term" value="F:2-oxoglutarate-dependent dioxygenase activity"/>
    <property type="evidence" value="ECO:0000318"/>
    <property type="project" value="GO_Central"/>
</dbReference>
<dbReference type="PANTHER" id="PTHR12461">
    <property type="entry name" value="HYPOXIA-INDUCIBLE FACTOR 1 ALPHA INHIBITOR-RELATED"/>
    <property type="match status" value="1"/>
</dbReference>
<reference evidence="3 4" key="1">
    <citation type="journal article" date="2014" name="Nat. Commun.">
        <title>Klebsormidium flaccidum genome reveals primary factors for plant terrestrial adaptation.</title>
        <authorList>
            <person name="Hori K."/>
            <person name="Maruyama F."/>
            <person name="Fujisawa T."/>
            <person name="Togashi T."/>
            <person name="Yamamoto N."/>
            <person name="Seo M."/>
            <person name="Sato S."/>
            <person name="Yamada T."/>
            <person name="Mori H."/>
            <person name="Tajima N."/>
            <person name="Moriyama T."/>
            <person name="Ikeuchi M."/>
            <person name="Watanabe M."/>
            <person name="Wada H."/>
            <person name="Kobayashi K."/>
            <person name="Saito M."/>
            <person name="Masuda T."/>
            <person name="Sasaki-Sekimoto Y."/>
            <person name="Mashiguchi K."/>
            <person name="Awai K."/>
            <person name="Shimojima M."/>
            <person name="Masuda S."/>
            <person name="Iwai M."/>
            <person name="Nobusawa T."/>
            <person name="Narise T."/>
            <person name="Kondo S."/>
            <person name="Saito H."/>
            <person name="Sato R."/>
            <person name="Murakawa M."/>
            <person name="Ihara Y."/>
            <person name="Oshima-Yamada Y."/>
            <person name="Ohtaka K."/>
            <person name="Satoh M."/>
            <person name="Sonobe K."/>
            <person name="Ishii M."/>
            <person name="Ohtani R."/>
            <person name="Kanamori-Sato M."/>
            <person name="Honoki R."/>
            <person name="Miyazaki D."/>
            <person name="Mochizuki H."/>
            <person name="Umetsu J."/>
            <person name="Higashi K."/>
            <person name="Shibata D."/>
            <person name="Kamiya Y."/>
            <person name="Sato N."/>
            <person name="Nakamura Y."/>
            <person name="Tabata S."/>
            <person name="Ida S."/>
            <person name="Kurokawa K."/>
            <person name="Ohta H."/>
        </authorList>
    </citation>
    <scope>NUCLEOTIDE SEQUENCE [LARGE SCALE GENOMIC DNA]</scope>
    <source>
        <strain evidence="3 4">NIES-2285</strain>
    </source>
</reference>
<proteinExistence type="inferred from homology"/>
<dbReference type="SUPFAM" id="SSF51197">
    <property type="entry name" value="Clavaminate synthase-like"/>
    <property type="match status" value="1"/>
</dbReference>
<evidence type="ECO:0000259" key="2">
    <source>
        <dbReference type="PROSITE" id="PS51184"/>
    </source>
</evidence>
<evidence type="ECO:0000313" key="3">
    <source>
        <dbReference type="EMBL" id="GAQ87334.1"/>
    </source>
</evidence>
<protein>
    <recommendedName>
        <fullName evidence="2">JmjC domain-containing protein</fullName>
    </recommendedName>
</protein>
<sequence length="285" mass="32807">MKPFFLLRNAARTLSTSTASACGIRRVPQPDLETFTKSFFQVESPVIITDAISKWPAATWTPTTLASRFPDITVPVEISRWSEKLKRWGDYRDLYAEPADGWATGGEEVFAPHQEMPLSFFVDTFVLNKDAHPDVNTKWRGYLAQHSLLDENPEMTSAVIEPDYIKAGKGLHQKNVWLGPAGMSTPLHQDPYHNLFAQIHGRKYVRLYHPRDTAAMHPFQHSPLLRNTSKVDVEASETSDTWPNFVRTPFWECELQPGEMLYVPRKWWHYVRAVDTSLSISFWWT</sequence>
<dbReference type="SMART" id="SM00558">
    <property type="entry name" value="JmjC"/>
    <property type="match status" value="1"/>
</dbReference>
<name>A0A1Y1I8M9_KLENI</name>
<evidence type="ECO:0000256" key="1">
    <source>
        <dbReference type="ARBA" id="ARBA00006801"/>
    </source>
</evidence>
<dbReference type="Pfam" id="PF13621">
    <property type="entry name" value="Cupin_8"/>
    <property type="match status" value="1"/>
</dbReference>
<gene>
    <name evidence="3" type="ORF">KFL_003460040</name>
</gene>
<comment type="similarity">
    <text evidence="1">Belongs to the JARID1 histone demethylase family.</text>
</comment>
<evidence type="ECO:0000313" key="4">
    <source>
        <dbReference type="Proteomes" id="UP000054558"/>
    </source>
</evidence>
<feature type="domain" description="JmjC" evidence="2">
    <location>
        <begin position="126"/>
        <end position="285"/>
    </location>
</feature>
<dbReference type="OMA" id="PKLYWHY"/>
<accession>A0A1Y1I8M9</accession>
<dbReference type="InterPro" id="IPR041667">
    <property type="entry name" value="Cupin_8"/>
</dbReference>
<dbReference type="EMBL" id="DF237295">
    <property type="protein sequence ID" value="GAQ87334.1"/>
    <property type="molecule type" value="Genomic_DNA"/>
</dbReference>
<dbReference type="OrthoDB" id="47172at2759"/>